<comment type="caution">
    <text evidence="1">The sequence shown here is derived from an EMBL/GenBank/DDBJ whole genome shotgun (WGS) entry which is preliminary data.</text>
</comment>
<evidence type="ECO:0000313" key="2">
    <source>
        <dbReference type="Proteomes" id="UP000753908"/>
    </source>
</evidence>
<reference evidence="1" key="1">
    <citation type="submission" date="2021-05" db="EMBL/GenBank/DDBJ databases">
        <authorList>
            <person name="Pietrasiak N."/>
            <person name="Ward R."/>
            <person name="Stajich J.E."/>
            <person name="Kurbessoian T."/>
        </authorList>
    </citation>
    <scope>NUCLEOTIDE SEQUENCE</scope>
    <source>
        <strain evidence="1">CPER-KK1</strain>
    </source>
</reference>
<evidence type="ECO:0000313" key="1">
    <source>
        <dbReference type="EMBL" id="MBW4546932.1"/>
    </source>
</evidence>
<protein>
    <submittedName>
        <fullName evidence="1">Uncharacterized protein</fullName>
    </submittedName>
</protein>
<accession>A0A951PPS7</accession>
<dbReference type="Proteomes" id="UP000753908">
    <property type="component" value="Unassembled WGS sequence"/>
</dbReference>
<dbReference type="EMBL" id="JAHHIF010000032">
    <property type="protein sequence ID" value="MBW4546932.1"/>
    <property type="molecule type" value="Genomic_DNA"/>
</dbReference>
<dbReference type="AlphaFoldDB" id="A0A951PPS7"/>
<name>A0A951PPS7_9CYAN</name>
<organism evidence="1 2">
    <name type="scientific">Symplocastrum torsivum CPER-KK1</name>
    <dbReference type="NCBI Taxonomy" id="450513"/>
    <lineage>
        <taxon>Bacteria</taxon>
        <taxon>Bacillati</taxon>
        <taxon>Cyanobacteriota</taxon>
        <taxon>Cyanophyceae</taxon>
        <taxon>Oscillatoriophycideae</taxon>
        <taxon>Oscillatoriales</taxon>
        <taxon>Microcoleaceae</taxon>
        <taxon>Symplocastrum</taxon>
    </lineage>
</organism>
<sequence length="110" mass="12204">MLKFFYLTTAVSVVITLLPKIAFSTPFLVKVDYRIVPKSDTDMLVCYMHTEDGRTLDLGSLCKKPSQESDNRSSNVSAEPCYFLDADGRPCATAASNSQARQSRNSTQKN</sequence>
<reference evidence="1" key="2">
    <citation type="journal article" date="2022" name="Microbiol. Resour. Announc.">
        <title>Metagenome Sequencing to Explore Phylogenomics of Terrestrial Cyanobacteria.</title>
        <authorList>
            <person name="Ward R.D."/>
            <person name="Stajich J.E."/>
            <person name="Johansen J.R."/>
            <person name="Huntemann M."/>
            <person name="Clum A."/>
            <person name="Foster B."/>
            <person name="Foster B."/>
            <person name="Roux S."/>
            <person name="Palaniappan K."/>
            <person name="Varghese N."/>
            <person name="Mukherjee S."/>
            <person name="Reddy T.B.K."/>
            <person name="Daum C."/>
            <person name="Copeland A."/>
            <person name="Chen I.A."/>
            <person name="Ivanova N.N."/>
            <person name="Kyrpides N.C."/>
            <person name="Shapiro N."/>
            <person name="Eloe-Fadrosh E.A."/>
            <person name="Pietrasiak N."/>
        </authorList>
    </citation>
    <scope>NUCLEOTIDE SEQUENCE</scope>
    <source>
        <strain evidence="1">CPER-KK1</strain>
    </source>
</reference>
<gene>
    <name evidence="1" type="ORF">KME25_21185</name>
</gene>
<proteinExistence type="predicted"/>